<keyword evidence="4 6" id="KW-0493">Microtubule</keyword>
<evidence type="ECO:0000256" key="3">
    <source>
        <dbReference type="ARBA" id="ARBA00022490"/>
    </source>
</evidence>
<dbReference type="Proteomes" id="UP001562354">
    <property type="component" value="Unassembled WGS sequence"/>
</dbReference>
<keyword evidence="5 6" id="KW-0206">Cytoskeleton</keyword>
<reference evidence="10 11" key="1">
    <citation type="submission" date="2024-07" db="EMBL/GenBank/DDBJ databases">
        <title>Draft sequence of the Neodothiora populina.</title>
        <authorList>
            <person name="Drown D.D."/>
            <person name="Schuette U.S."/>
            <person name="Buechlein A.B."/>
            <person name="Rusch D.R."/>
            <person name="Winton L.W."/>
            <person name="Adams G.A."/>
        </authorList>
    </citation>
    <scope>NUCLEOTIDE SEQUENCE [LARGE SCALE GENOMIC DNA]</scope>
    <source>
        <strain evidence="10 11">CPC 39397</strain>
    </source>
</reference>
<dbReference type="InterPro" id="IPR041470">
    <property type="entry name" value="GCP_N"/>
</dbReference>
<feature type="domain" description="Gamma tubulin complex component C-terminal" evidence="8">
    <location>
        <begin position="320"/>
        <end position="686"/>
    </location>
</feature>
<dbReference type="PANTHER" id="PTHR19302:SF27">
    <property type="entry name" value="GAMMA-TUBULIN COMPLEX COMPONENT 4"/>
    <property type="match status" value="1"/>
</dbReference>
<evidence type="ECO:0000313" key="10">
    <source>
        <dbReference type="EMBL" id="KAL1303601.1"/>
    </source>
</evidence>
<dbReference type="EMBL" id="JBFMKM010000010">
    <property type="protein sequence ID" value="KAL1303601.1"/>
    <property type="molecule type" value="Genomic_DNA"/>
</dbReference>
<gene>
    <name evidence="10" type="ORF">AAFC00_006965</name>
</gene>
<feature type="compositionally biased region" description="Gly residues" evidence="7">
    <location>
        <begin position="692"/>
        <end position="703"/>
    </location>
</feature>
<feature type="domain" description="Gamma tubulin complex component protein N-terminal" evidence="9">
    <location>
        <begin position="2"/>
        <end position="309"/>
    </location>
</feature>
<evidence type="ECO:0000256" key="7">
    <source>
        <dbReference type="SAM" id="MobiDB-lite"/>
    </source>
</evidence>
<name>A0ABR3PBV8_9PEZI</name>
<dbReference type="InterPro" id="IPR007259">
    <property type="entry name" value="GCP"/>
</dbReference>
<organism evidence="10 11">
    <name type="scientific">Neodothiora populina</name>
    <dbReference type="NCBI Taxonomy" id="2781224"/>
    <lineage>
        <taxon>Eukaryota</taxon>
        <taxon>Fungi</taxon>
        <taxon>Dikarya</taxon>
        <taxon>Ascomycota</taxon>
        <taxon>Pezizomycotina</taxon>
        <taxon>Dothideomycetes</taxon>
        <taxon>Dothideomycetidae</taxon>
        <taxon>Dothideales</taxon>
        <taxon>Dothioraceae</taxon>
        <taxon>Neodothiora</taxon>
    </lineage>
</organism>
<comment type="similarity">
    <text evidence="2 6">Belongs to the TUBGCP family.</text>
</comment>
<evidence type="ECO:0000256" key="2">
    <source>
        <dbReference type="ARBA" id="ARBA00010337"/>
    </source>
</evidence>
<dbReference type="InterPro" id="IPR042241">
    <property type="entry name" value="GCP_C_sf"/>
</dbReference>
<evidence type="ECO:0000256" key="6">
    <source>
        <dbReference type="RuleBase" id="RU363050"/>
    </source>
</evidence>
<evidence type="ECO:0000259" key="8">
    <source>
        <dbReference type="Pfam" id="PF04130"/>
    </source>
</evidence>
<dbReference type="Gene3D" id="1.20.120.1900">
    <property type="entry name" value="Gamma-tubulin complex, C-terminal domain"/>
    <property type="match status" value="1"/>
</dbReference>
<protein>
    <recommendedName>
        <fullName evidence="6">Spindle pole body component</fullName>
    </recommendedName>
</protein>
<accession>A0ABR3PBV8</accession>
<dbReference type="PANTHER" id="PTHR19302">
    <property type="entry name" value="GAMMA TUBULIN COMPLEX PROTEIN"/>
    <property type="match status" value="1"/>
</dbReference>
<evidence type="ECO:0000256" key="4">
    <source>
        <dbReference type="ARBA" id="ARBA00022701"/>
    </source>
</evidence>
<keyword evidence="3 6" id="KW-0963">Cytoplasm</keyword>
<evidence type="ECO:0000256" key="1">
    <source>
        <dbReference type="ARBA" id="ARBA00004267"/>
    </source>
</evidence>
<keyword evidence="11" id="KW-1185">Reference proteome</keyword>
<sequence length="746" mass="83114">MLHEVLLALSGHPSPLFPAGIEDKYSIDSDTLLLSPSETAQLERVGKLAFLHSQIRAKAEHITAEHPSLICKVVASSLLHTHLARFQKNILDVEEKILTKDTHIVGAYNIVPLSAVAGEFDQWRRRMEWYWNLVCYIQGPKRDAPGMGATGALLIDHLRNESQTGFPDIESVSVELSRIAEKVWLKQLTVWLLYGEIPSHGAGDFFVTVLEHKDVEGPDAYSAKHELLPKFVSHVTTGSLLFIGNSIHQVKQQRKGYGQLSAAEKAADIRLVAEHLQVLSSLTLPLVSSAFSTAVTQIRSSLSRKVLQKLLPIRDIEVSLRSLREFFLLGRGEFAMALIWEAHAQVNARQGDLGRFLQDNPTKHLQGVLIKDGEVKETLERTWKILNLAQSEDVDDYVLEFARANIRLETVKSGSDIRPPQHLMDEVMSLAQPADVAFDDLLFPVRTSLSMTIGPPLDLFLSRADVTRYASINAYLVALRRCHTRLSDLWRLSPTRREEAKASRSARQRLQRRVAAMRKVWATCSAAVFLLSETTAYLEGEVIKSSWDEFFRWAIKGGTTTSAESTAPAGHDPESLSSAHRLYLSSLTYSLLLTDLKYTRHLRGLFANIDHLIAHFHHLQHLQRALDMDAESGITSKYAIEEEQSVTLELDRARKRVDGGMKDVVERLRQLDDDERLGEGLFRGLKVEDYAGGDGGSGGGGKGNEGDEEQGLEGTSAAAAFEPWRGGGVERLLMKLDFGRVTSDEV</sequence>
<comment type="caution">
    <text evidence="10">The sequence shown here is derived from an EMBL/GenBank/DDBJ whole genome shotgun (WGS) entry which is preliminary data.</text>
</comment>
<evidence type="ECO:0000259" key="9">
    <source>
        <dbReference type="Pfam" id="PF17681"/>
    </source>
</evidence>
<dbReference type="Pfam" id="PF04130">
    <property type="entry name" value="GCP_C_terminal"/>
    <property type="match status" value="1"/>
</dbReference>
<evidence type="ECO:0000313" key="11">
    <source>
        <dbReference type="Proteomes" id="UP001562354"/>
    </source>
</evidence>
<dbReference type="Pfam" id="PF17681">
    <property type="entry name" value="GCP_N_terminal"/>
    <property type="match status" value="1"/>
</dbReference>
<evidence type="ECO:0000256" key="5">
    <source>
        <dbReference type="ARBA" id="ARBA00023212"/>
    </source>
</evidence>
<dbReference type="InterPro" id="IPR040457">
    <property type="entry name" value="GCP_C"/>
</dbReference>
<dbReference type="RefSeq" id="XP_069199876.1">
    <property type="nucleotide sequence ID" value="XM_069347001.1"/>
</dbReference>
<comment type="subcellular location">
    <subcellularLocation>
        <location evidence="1 6">Cytoplasm</location>
        <location evidence="1 6">Cytoskeleton</location>
        <location evidence="1 6">Microtubule organizing center</location>
    </subcellularLocation>
</comment>
<dbReference type="GeneID" id="95980664"/>
<feature type="region of interest" description="Disordered" evidence="7">
    <location>
        <begin position="692"/>
        <end position="720"/>
    </location>
</feature>
<proteinExistence type="inferred from homology"/>